<sequence>MTPSHLRDGRKNYQTDEWLRPIFNLTSDYRNLTKEERKQLDYEHLPKRRNIENENYDHRDINRELDGEGKGLLRPGDPGWIGRARVPQPSNKDYIVRPKWRVRGNGDNDDDDGDGDGEGDEPRPMISRRRKPGSAGAGLGTSSRIQAHIRNLATSARHGQAKVARAVPMSVEGRKMAL</sequence>
<gene>
    <name evidence="2" type="ORF">FBUS_04141</name>
</gene>
<dbReference type="Proteomes" id="UP000728185">
    <property type="component" value="Unassembled WGS sequence"/>
</dbReference>
<dbReference type="OrthoDB" id="21124at2759"/>
<reference evidence="2" key="1">
    <citation type="submission" date="2019-05" db="EMBL/GenBank/DDBJ databases">
        <title>Annotation for the trematode Fasciolopsis buski.</title>
        <authorList>
            <person name="Choi Y.-J."/>
        </authorList>
    </citation>
    <scope>NUCLEOTIDE SEQUENCE</scope>
    <source>
        <strain evidence="2">HT</strain>
        <tissue evidence="2">Whole worm</tissue>
    </source>
</reference>
<evidence type="ECO:0000256" key="1">
    <source>
        <dbReference type="SAM" id="MobiDB-lite"/>
    </source>
</evidence>
<feature type="compositionally biased region" description="Acidic residues" evidence="1">
    <location>
        <begin position="107"/>
        <end position="119"/>
    </location>
</feature>
<feature type="region of interest" description="Disordered" evidence="1">
    <location>
        <begin position="62"/>
        <end position="143"/>
    </location>
</feature>
<keyword evidence="3" id="KW-1185">Reference proteome</keyword>
<accession>A0A8E0VND1</accession>
<dbReference type="PANTHER" id="PTHR46010:SF1">
    <property type="entry name" value="PROTEIN IWS1 HOMOLOG"/>
    <property type="match status" value="1"/>
</dbReference>
<name>A0A8E0VND1_9TREM</name>
<feature type="compositionally biased region" description="Basic and acidic residues" evidence="1">
    <location>
        <begin position="62"/>
        <end position="71"/>
    </location>
</feature>
<dbReference type="EMBL" id="LUCM01003705">
    <property type="protein sequence ID" value="KAA0195433.1"/>
    <property type="molecule type" value="Genomic_DNA"/>
</dbReference>
<dbReference type="InterPro" id="IPR051037">
    <property type="entry name" value="RNAPII_TF_IWS1"/>
</dbReference>
<evidence type="ECO:0000313" key="3">
    <source>
        <dbReference type="Proteomes" id="UP000728185"/>
    </source>
</evidence>
<dbReference type="AlphaFoldDB" id="A0A8E0VND1"/>
<protein>
    <submittedName>
        <fullName evidence="2">Protein IWS1 protein</fullName>
    </submittedName>
</protein>
<dbReference type="GO" id="GO:0016973">
    <property type="term" value="P:poly(A)+ mRNA export from nucleus"/>
    <property type="evidence" value="ECO:0007669"/>
    <property type="project" value="TreeGrafter"/>
</dbReference>
<proteinExistence type="predicted"/>
<dbReference type="PANTHER" id="PTHR46010">
    <property type="entry name" value="PROTEIN IWS1 HOMOLOG"/>
    <property type="match status" value="1"/>
</dbReference>
<evidence type="ECO:0000313" key="2">
    <source>
        <dbReference type="EMBL" id="KAA0195433.1"/>
    </source>
</evidence>
<organism evidence="2 3">
    <name type="scientific">Fasciolopsis buskii</name>
    <dbReference type="NCBI Taxonomy" id="27845"/>
    <lineage>
        <taxon>Eukaryota</taxon>
        <taxon>Metazoa</taxon>
        <taxon>Spiralia</taxon>
        <taxon>Lophotrochozoa</taxon>
        <taxon>Platyhelminthes</taxon>
        <taxon>Trematoda</taxon>
        <taxon>Digenea</taxon>
        <taxon>Plagiorchiida</taxon>
        <taxon>Echinostomata</taxon>
        <taxon>Echinostomatoidea</taxon>
        <taxon>Fasciolidae</taxon>
        <taxon>Fasciolopsis</taxon>
    </lineage>
</organism>
<dbReference type="GO" id="GO:0005634">
    <property type="term" value="C:nucleus"/>
    <property type="evidence" value="ECO:0007669"/>
    <property type="project" value="TreeGrafter"/>
</dbReference>
<comment type="caution">
    <text evidence="2">The sequence shown here is derived from an EMBL/GenBank/DDBJ whole genome shotgun (WGS) entry which is preliminary data.</text>
</comment>